<gene>
    <name evidence="2" type="ORF">AMECASPLE_017523</name>
</gene>
<evidence type="ECO:0000313" key="2">
    <source>
        <dbReference type="EMBL" id="MEQ2299663.1"/>
    </source>
</evidence>
<protein>
    <recommendedName>
        <fullName evidence="4">Secreted protein</fullName>
    </recommendedName>
</protein>
<sequence length="73" mass="8609">MQRYKIRPQILLPLSALMALTQFLSPDHFNLLSHRVCNPENLWGAFQPLPQVHSEQPELSYLILWILRRGSWV</sequence>
<evidence type="ECO:0008006" key="4">
    <source>
        <dbReference type="Google" id="ProtNLM"/>
    </source>
</evidence>
<dbReference type="EMBL" id="JAHRIP010048343">
    <property type="protein sequence ID" value="MEQ2299663.1"/>
    <property type="molecule type" value="Genomic_DNA"/>
</dbReference>
<proteinExistence type="predicted"/>
<organism evidence="2 3">
    <name type="scientific">Ameca splendens</name>
    <dbReference type="NCBI Taxonomy" id="208324"/>
    <lineage>
        <taxon>Eukaryota</taxon>
        <taxon>Metazoa</taxon>
        <taxon>Chordata</taxon>
        <taxon>Craniata</taxon>
        <taxon>Vertebrata</taxon>
        <taxon>Euteleostomi</taxon>
        <taxon>Actinopterygii</taxon>
        <taxon>Neopterygii</taxon>
        <taxon>Teleostei</taxon>
        <taxon>Neoteleostei</taxon>
        <taxon>Acanthomorphata</taxon>
        <taxon>Ovalentaria</taxon>
        <taxon>Atherinomorphae</taxon>
        <taxon>Cyprinodontiformes</taxon>
        <taxon>Goodeidae</taxon>
        <taxon>Ameca</taxon>
    </lineage>
</organism>
<dbReference type="Proteomes" id="UP001469553">
    <property type="component" value="Unassembled WGS sequence"/>
</dbReference>
<keyword evidence="3" id="KW-1185">Reference proteome</keyword>
<reference evidence="2 3" key="1">
    <citation type="submission" date="2021-06" db="EMBL/GenBank/DDBJ databases">
        <authorList>
            <person name="Palmer J.M."/>
        </authorList>
    </citation>
    <scope>NUCLEOTIDE SEQUENCE [LARGE SCALE GENOMIC DNA]</scope>
    <source>
        <strain evidence="2 3">AS_MEX2019</strain>
        <tissue evidence="2">Muscle</tissue>
    </source>
</reference>
<feature type="chain" id="PRO_5046396039" description="Secreted protein" evidence="1">
    <location>
        <begin position="27"/>
        <end position="73"/>
    </location>
</feature>
<evidence type="ECO:0000313" key="3">
    <source>
        <dbReference type="Proteomes" id="UP001469553"/>
    </source>
</evidence>
<keyword evidence="1" id="KW-0732">Signal</keyword>
<evidence type="ECO:0000256" key="1">
    <source>
        <dbReference type="SAM" id="SignalP"/>
    </source>
</evidence>
<feature type="signal peptide" evidence="1">
    <location>
        <begin position="1"/>
        <end position="26"/>
    </location>
</feature>
<name>A0ABV0Z0I7_9TELE</name>
<accession>A0ABV0Z0I7</accession>
<comment type="caution">
    <text evidence="2">The sequence shown here is derived from an EMBL/GenBank/DDBJ whole genome shotgun (WGS) entry which is preliminary data.</text>
</comment>